<dbReference type="Gene3D" id="3.40.50.300">
    <property type="entry name" value="P-loop containing nucleotide triphosphate hydrolases"/>
    <property type="match status" value="1"/>
</dbReference>
<evidence type="ECO:0000256" key="2">
    <source>
        <dbReference type="PROSITE-ProRule" id="PRU00023"/>
    </source>
</evidence>
<dbReference type="Pfam" id="PF12796">
    <property type="entry name" value="Ank_2"/>
    <property type="match status" value="2"/>
</dbReference>
<keyword evidence="2" id="KW-0040">ANK repeat</keyword>
<dbReference type="EMBL" id="ML976082">
    <property type="protein sequence ID" value="KAF1939397.1"/>
    <property type="molecule type" value="Genomic_DNA"/>
</dbReference>
<dbReference type="PROSITE" id="PS50088">
    <property type="entry name" value="ANK_REPEAT"/>
    <property type="match status" value="2"/>
</dbReference>
<evidence type="ECO:0000313" key="6">
    <source>
        <dbReference type="Proteomes" id="UP000800038"/>
    </source>
</evidence>
<dbReference type="PRINTS" id="PR01415">
    <property type="entry name" value="ANKYRIN"/>
</dbReference>
<dbReference type="Pfam" id="PF00023">
    <property type="entry name" value="Ank"/>
    <property type="match status" value="1"/>
</dbReference>
<dbReference type="PROSITE" id="PS50297">
    <property type="entry name" value="ANK_REP_REGION"/>
    <property type="match status" value="2"/>
</dbReference>
<name>A0A6A5SQH4_9PLEO</name>
<evidence type="ECO:0000313" key="5">
    <source>
        <dbReference type="EMBL" id="KAF1939397.1"/>
    </source>
</evidence>
<keyword evidence="1" id="KW-0677">Repeat</keyword>
<dbReference type="AlphaFoldDB" id="A0A6A5SQH4"/>
<evidence type="ECO:0000256" key="1">
    <source>
        <dbReference type="ARBA" id="ARBA00022737"/>
    </source>
</evidence>
<accession>A0A6A5SQH4</accession>
<keyword evidence="6" id="KW-1185">Reference proteome</keyword>
<organism evidence="5 6">
    <name type="scientific">Clathrospora elynae</name>
    <dbReference type="NCBI Taxonomy" id="706981"/>
    <lineage>
        <taxon>Eukaryota</taxon>
        <taxon>Fungi</taxon>
        <taxon>Dikarya</taxon>
        <taxon>Ascomycota</taxon>
        <taxon>Pezizomycotina</taxon>
        <taxon>Dothideomycetes</taxon>
        <taxon>Pleosporomycetidae</taxon>
        <taxon>Pleosporales</taxon>
        <taxon>Diademaceae</taxon>
        <taxon>Clathrospora</taxon>
    </lineage>
</organism>
<protein>
    <submittedName>
        <fullName evidence="5">Ankyrin</fullName>
    </submittedName>
</protein>
<dbReference type="InterPro" id="IPR054471">
    <property type="entry name" value="GPIID_WHD"/>
</dbReference>
<dbReference type="SUPFAM" id="SSF48403">
    <property type="entry name" value="Ankyrin repeat"/>
    <property type="match status" value="1"/>
</dbReference>
<dbReference type="InterPro" id="IPR027417">
    <property type="entry name" value="P-loop_NTPase"/>
</dbReference>
<dbReference type="SUPFAM" id="SSF52540">
    <property type="entry name" value="P-loop containing nucleoside triphosphate hydrolases"/>
    <property type="match status" value="1"/>
</dbReference>
<sequence>MDHFKLSQALKDDMNLVRTHVPAIHSDVKLIQHDQESIWQRTLLKWISPTDYPAQQSDVIQRRQEGTGQWFLDTPEMVRWLSEAKSTLFCPGIPGAGKTMIAAIAIEHLLESVQTSSHGVAYVYCNYKTQADQDISSMLTAIMKQLAQGRLSAIKPIERLHQRHADRGTRPSLDEVCSGLREMLSYYPYVHIVIDALDECQYGTRHQLLDKLRGLQAEHDVRLMATSRSIPEIQYAFRDALRLEVQASEDDIKRFVAGQTYRLPRCIQRDVSLQETVQAKIVAAADGMFLLACLHTDSLLDKRTAKDVKSTLAKLTKGAAALDGAYREAFQRIQGQLDGDRELAKNVLSWITFAKRPLTTAEICCALTVEPGETELDPENRPDVDDLVSVCGGLVVIDQESAVIRLVHYTTQEYFERIRSAWIPDGERYITTICFTYLSMRVFKSGSCSTAKELEERLSQNVFLDYAAKHGSRHARSVETEVASLTCSFLLQSGLLSCAAQILFVNNSKIRVYRTHYPAFTGLHWAARFGLCEIAKELLRTTKEDEGSAVCARDSWSQCPLMYAAQYGHYEMAKLLLDKGADVNAQDRHYCNALQEASSGGHEAVGGTYGNALQAASSGGHEAVVKLLLDQGADVNAQGGPYGNALHAAAYEGKSEVLEPLISKFKITQLQDPYDRTLLWWAAAGGQTTTVQLLIGRYNCDPQIADKFGRTPLWIATKKGHGAVSEFLSEQCEPTDPGGAVSPDHGYSSSTMECDVCTSSISATDFHYHCRHCSDGDWDVCEDCKMRGAFCAEETHILVKRTRRDGNVSTAAAEIVQLRQRLEGSIRFASRRWRVTRKAIEGRNCEAR</sequence>
<feature type="repeat" description="ANK" evidence="2">
    <location>
        <begin position="556"/>
        <end position="588"/>
    </location>
</feature>
<reference evidence="5" key="1">
    <citation type="journal article" date="2020" name="Stud. Mycol.">
        <title>101 Dothideomycetes genomes: a test case for predicting lifestyles and emergence of pathogens.</title>
        <authorList>
            <person name="Haridas S."/>
            <person name="Albert R."/>
            <person name="Binder M."/>
            <person name="Bloem J."/>
            <person name="Labutti K."/>
            <person name="Salamov A."/>
            <person name="Andreopoulos B."/>
            <person name="Baker S."/>
            <person name="Barry K."/>
            <person name="Bills G."/>
            <person name="Bluhm B."/>
            <person name="Cannon C."/>
            <person name="Castanera R."/>
            <person name="Culley D."/>
            <person name="Daum C."/>
            <person name="Ezra D."/>
            <person name="Gonzalez J."/>
            <person name="Henrissat B."/>
            <person name="Kuo A."/>
            <person name="Liang C."/>
            <person name="Lipzen A."/>
            <person name="Lutzoni F."/>
            <person name="Magnuson J."/>
            <person name="Mondo S."/>
            <person name="Nolan M."/>
            <person name="Ohm R."/>
            <person name="Pangilinan J."/>
            <person name="Park H.-J."/>
            <person name="Ramirez L."/>
            <person name="Alfaro M."/>
            <person name="Sun H."/>
            <person name="Tritt A."/>
            <person name="Yoshinaga Y."/>
            <person name="Zwiers L.-H."/>
            <person name="Turgeon B."/>
            <person name="Goodwin S."/>
            <person name="Spatafora J."/>
            <person name="Crous P."/>
            <person name="Grigoriev I."/>
        </authorList>
    </citation>
    <scope>NUCLEOTIDE SEQUENCE</scope>
    <source>
        <strain evidence="5">CBS 161.51</strain>
    </source>
</reference>
<dbReference type="PANTHER" id="PTHR10039:SF15">
    <property type="entry name" value="NACHT DOMAIN-CONTAINING PROTEIN"/>
    <property type="match status" value="1"/>
</dbReference>
<proteinExistence type="predicted"/>
<feature type="domain" description="Nephrocystin 3-like N-terminal" evidence="4">
    <location>
        <begin position="66"/>
        <end position="228"/>
    </location>
</feature>
<dbReference type="Proteomes" id="UP000800038">
    <property type="component" value="Unassembled WGS sequence"/>
</dbReference>
<feature type="domain" description="GPI inositol-deacylase winged helix" evidence="3">
    <location>
        <begin position="340"/>
        <end position="415"/>
    </location>
</feature>
<evidence type="ECO:0000259" key="4">
    <source>
        <dbReference type="Pfam" id="PF24883"/>
    </source>
</evidence>
<dbReference type="Pfam" id="PF24883">
    <property type="entry name" value="NPHP3_N"/>
    <property type="match status" value="1"/>
</dbReference>
<dbReference type="SMART" id="SM00248">
    <property type="entry name" value="ANK"/>
    <property type="match status" value="6"/>
</dbReference>
<dbReference type="InterPro" id="IPR002110">
    <property type="entry name" value="Ankyrin_rpt"/>
</dbReference>
<dbReference type="PANTHER" id="PTHR10039">
    <property type="entry name" value="AMELOGENIN"/>
    <property type="match status" value="1"/>
</dbReference>
<dbReference type="InterPro" id="IPR036770">
    <property type="entry name" value="Ankyrin_rpt-contain_sf"/>
</dbReference>
<dbReference type="OrthoDB" id="195446at2759"/>
<feature type="repeat" description="ANK" evidence="2">
    <location>
        <begin position="608"/>
        <end position="640"/>
    </location>
</feature>
<dbReference type="InterPro" id="IPR056884">
    <property type="entry name" value="NPHP3-like_N"/>
</dbReference>
<evidence type="ECO:0000259" key="3">
    <source>
        <dbReference type="Pfam" id="PF22939"/>
    </source>
</evidence>
<dbReference type="Pfam" id="PF22939">
    <property type="entry name" value="WHD_GPIID"/>
    <property type="match status" value="1"/>
</dbReference>
<dbReference type="Gene3D" id="1.25.40.20">
    <property type="entry name" value="Ankyrin repeat-containing domain"/>
    <property type="match status" value="2"/>
</dbReference>
<gene>
    <name evidence="5" type="ORF">EJ02DRAFT_446225</name>
</gene>